<evidence type="ECO:0000313" key="1">
    <source>
        <dbReference type="EMBL" id="KAF2470499.1"/>
    </source>
</evidence>
<reference evidence="1" key="1">
    <citation type="journal article" date="2020" name="Stud. Mycol.">
        <title>101 Dothideomycetes genomes: a test case for predicting lifestyles and emergence of pathogens.</title>
        <authorList>
            <person name="Haridas S."/>
            <person name="Albert R."/>
            <person name="Binder M."/>
            <person name="Bloem J."/>
            <person name="Labutti K."/>
            <person name="Salamov A."/>
            <person name="Andreopoulos B."/>
            <person name="Baker S."/>
            <person name="Barry K."/>
            <person name="Bills G."/>
            <person name="Bluhm B."/>
            <person name="Cannon C."/>
            <person name="Castanera R."/>
            <person name="Culley D."/>
            <person name="Daum C."/>
            <person name="Ezra D."/>
            <person name="Gonzalez J."/>
            <person name="Henrissat B."/>
            <person name="Kuo A."/>
            <person name="Liang C."/>
            <person name="Lipzen A."/>
            <person name="Lutzoni F."/>
            <person name="Magnuson J."/>
            <person name="Mondo S."/>
            <person name="Nolan M."/>
            <person name="Ohm R."/>
            <person name="Pangilinan J."/>
            <person name="Park H.-J."/>
            <person name="Ramirez L."/>
            <person name="Alfaro M."/>
            <person name="Sun H."/>
            <person name="Tritt A."/>
            <person name="Yoshinaga Y."/>
            <person name="Zwiers L.-H."/>
            <person name="Turgeon B."/>
            <person name="Goodwin S."/>
            <person name="Spatafora J."/>
            <person name="Crous P."/>
            <person name="Grigoriev I."/>
        </authorList>
    </citation>
    <scope>NUCLEOTIDE SEQUENCE</scope>
    <source>
        <strain evidence="1">ATCC 200398</strain>
    </source>
</reference>
<dbReference type="Proteomes" id="UP000799755">
    <property type="component" value="Unassembled WGS sequence"/>
</dbReference>
<name>A0ACB6QU13_9PLEO</name>
<protein>
    <submittedName>
        <fullName evidence="1">Uncharacterized protein</fullName>
    </submittedName>
</protein>
<proteinExistence type="predicted"/>
<gene>
    <name evidence="1" type="ORF">BDR25DRAFT_325695</name>
</gene>
<sequence>MSPDLSAFLNPDLCANTARKIGNQLALCQNVATNTCAKCKLVQYCSKGCQTADWKIHQKTCKSPLMKEQYEPRWVQEGRLPLFMRTGPDLVSFGANKYLWGNVPALDILNIKDNEGIRAVDQDFTLLFAASGDIRNLVKTIVGLPENYRAKCEVICNDWDFPIVARNAIMLLAALRFEPETAVPIMIHIWYSALLPARIAQAVEDCLLPYIDDVCTKVKDKDASSLLGKTFKIRGRSLRLVLKKGEWFRLCGFFKIPAGLRAIDAQSVRQRTMMAPERVDYVDRALYRQSPAIRMGMYRFRVDGVLLPFGASRKDFDTPNPTFYQDQNIWPMKDSADPLSGWNYCEYIKHAPIARDDVYGSLFFFLRDLLLQFCRRLQSRDMRIQLLNMDAQGLPIYLKEAGQGKVLFDRIELANICDRGYIGPENTLLTFSPLLKPKNQNPKATMLMLFLNAVQEGERLSGGPSSVDFPSILGKLKKYIRIDEFKLLPIFGPGSGNPELVRITSCFSMFADFDKYFRRFLRDVRMDQLAKKFGMRIKNQHSIIEPWPFRVTNNTTKHEFEILCAANTIGHERYVEWEKLG</sequence>
<keyword evidence="2" id="KW-1185">Reference proteome</keyword>
<organism evidence="1 2">
    <name type="scientific">Lindgomyces ingoldianus</name>
    <dbReference type="NCBI Taxonomy" id="673940"/>
    <lineage>
        <taxon>Eukaryota</taxon>
        <taxon>Fungi</taxon>
        <taxon>Dikarya</taxon>
        <taxon>Ascomycota</taxon>
        <taxon>Pezizomycotina</taxon>
        <taxon>Dothideomycetes</taxon>
        <taxon>Pleosporomycetidae</taxon>
        <taxon>Pleosporales</taxon>
        <taxon>Lindgomycetaceae</taxon>
        <taxon>Lindgomyces</taxon>
    </lineage>
</organism>
<evidence type="ECO:0000313" key="2">
    <source>
        <dbReference type="Proteomes" id="UP000799755"/>
    </source>
</evidence>
<dbReference type="EMBL" id="MU003508">
    <property type="protein sequence ID" value="KAF2470499.1"/>
    <property type="molecule type" value="Genomic_DNA"/>
</dbReference>
<comment type="caution">
    <text evidence="1">The sequence shown here is derived from an EMBL/GenBank/DDBJ whole genome shotgun (WGS) entry which is preliminary data.</text>
</comment>
<accession>A0ACB6QU13</accession>